<evidence type="ECO:0000256" key="7">
    <source>
        <dbReference type="ARBA" id="ARBA00022989"/>
    </source>
</evidence>
<dbReference type="PANTHER" id="PTHR34308">
    <property type="entry name" value="COBALAMIN BIOSYNTHESIS PROTEIN CBIB"/>
    <property type="match status" value="1"/>
</dbReference>
<dbReference type="Proteomes" id="UP000182321">
    <property type="component" value="Unassembled WGS sequence"/>
</dbReference>
<protein>
    <submittedName>
        <fullName evidence="10">Adenosylcobinamide-phosphate synthase</fullName>
    </submittedName>
</protein>
<dbReference type="GO" id="GO:0009236">
    <property type="term" value="P:cobalamin biosynthetic process"/>
    <property type="evidence" value="ECO:0007669"/>
    <property type="project" value="UniProtKB-UniPathway"/>
</dbReference>
<evidence type="ECO:0000256" key="1">
    <source>
        <dbReference type="ARBA" id="ARBA00004651"/>
    </source>
</evidence>
<proteinExistence type="inferred from homology"/>
<evidence type="ECO:0000256" key="9">
    <source>
        <dbReference type="SAM" id="Phobius"/>
    </source>
</evidence>
<keyword evidence="7 9" id="KW-1133">Transmembrane helix</keyword>
<feature type="transmembrane region" description="Helical" evidence="9">
    <location>
        <begin position="162"/>
        <end position="183"/>
    </location>
</feature>
<name>A0A1H7GCT4_9FIRM</name>
<evidence type="ECO:0000313" key="10">
    <source>
        <dbReference type="EMBL" id="SEK35277.1"/>
    </source>
</evidence>
<sequence>MFKYHIIALLLGTILDYVFGNIYCMWNPFDTIKDWVKFLDRALLGDEIILLEKSKQRNLGAWLIILVVFPVFAGITFFTMLTYEIHPWFGVLFEALATYYCLNFNRLYYGGLGVVADYYGNGVAAMKHTASLLIGRQVEVDTEEGITSDTITYIANEASDSVLSPLFVMFLFGPVGGFIYRALDIIEGQIGTFETGTYNVRYDYFGQPIVKLNSIIDYLPSRFSGALVVFCARHTFGGFNGKNARFIHLRDRKKAISAFAGALEIGLDDGKIGDFDKPIQASDINKAVNLLKNSFMVCQAFFVILLLFF</sequence>
<keyword evidence="4" id="KW-1003">Cell membrane</keyword>
<dbReference type="UniPathway" id="UPA00148"/>
<dbReference type="GO" id="GO:0005886">
    <property type="term" value="C:plasma membrane"/>
    <property type="evidence" value="ECO:0007669"/>
    <property type="project" value="UniProtKB-SubCell"/>
</dbReference>
<feature type="transmembrane region" description="Helical" evidence="9">
    <location>
        <begin position="88"/>
        <end position="109"/>
    </location>
</feature>
<keyword evidence="6 9" id="KW-0812">Transmembrane</keyword>
<dbReference type="RefSeq" id="WP_074789221.1">
    <property type="nucleotide sequence ID" value="NZ_FNZX01000004.1"/>
</dbReference>
<dbReference type="Pfam" id="PF03186">
    <property type="entry name" value="CobD_Cbib"/>
    <property type="match status" value="1"/>
</dbReference>
<keyword evidence="5" id="KW-0169">Cobalamin biosynthesis</keyword>
<feature type="transmembrane region" description="Helical" evidence="9">
    <location>
        <begin position="290"/>
        <end position="308"/>
    </location>
</feature>
<evidence type="ECO:0000256" key="6">
    <source>
        <dbReference type="ARBA" id="ARBA00022692"/>
    </source>
</evidence>
<evidence type="ECO:0000313" key="11">
    <source>
        <dbReference type="Proteomes" id="UP000182321"/>
    </source>
</evidence>
<evidence type="ECO:0000256" key="8">
    <source>
        <dbReference type="ARBA" id="ARBA00023136"/>
    </source>
</evidence>
<gene>
    <name evidence="10" type="ORF">SAMN02910377_00698</name>
</gene>
<feature type="transmembrane region" description="Helical" evidence="9">
    <location>
        <begin position="59"/>
        <end position="81"/>
    </location>
</feature>
<reference evidence="11" key="1">
    <citation type="submission" date="2016-10" db="EMBL/GenBank/DDBJ databases">
        <authorList>
            <person name="Varghese N."/>
        </authorList>
    </citation>
    <scope>NUCLEOTIDE SEQUENCE [LARGE SCALE GENOMIC DNA]</scope>
    <source>
        <strain evidence="11">ACV-9</strain>
    </source>
</reference>
<dbReference type="AlphaFoldDB" id="A0A1H7GCT4"/>
<evidence type="ECO:0000256" key="4">
    <source>
        <dbReference type="ARBA" id="ARBA00022475"/>
    </source>
</evidence>
<dbReference type="EMBL" id="FNZX01000004">
    <property type="protein sequence ID" value="SEK35277.1"/>
    <property type="molecule type" value="Genomic_DNA"/>
</dbReference>
<comment type="subcellular location">
    <subcellularLocation>
        <location evidence="1">Cell membrane</location>
        <topology evidence="1">Multi-pass membrane protein</topology>
    </subcellularLocation>
</comment>
<dbReference type="PANTHER" id="PTHR34308:SF1">
    <property type="entry name" value="COBALAMIN BIOSYNTHESIS PROTEIN CBIB"/>
    <property type="match status" value="1"/>
</dbReference>
<organism evidence="10 11">
    <name type="scientific">Pseudobutyrivibrio ruminis</name>
    <dbReference type="NCBI Taxonomy" id="46206"/>
    <lineage>
        <taxon>Bacteria</taxon>
        <taxon>Bacillati</taxon>
        <taxon>Bacillota</taxon>
        <taxon>Clostridia</taxon>
        <taxon>Lachnospirales</taxon>
        <taxon>Lachnospiraceae</taxon>
        <taxon>Pseudobutyrivibrio</taxon>
    </lineage>
</organism>
<accession>A0A1H7GCT4</accession>
<dbReference type="InterPro" id="IPR004485">
    <property type="entry name" value="Cobalamin_biosynth_CobD/CbiB"/>
</dbReference>
<keyword evidence="8 9" id="KW-0472">Membrane</keyword>
<dbReference type="GO" id="GO:0048472">
    <property type="term" value="F:threonine-phosphate decarboxylase activity"/>
    <property type="evidence" value="ECO:0007669"/>
    <property type="project" value="InterPro"/>
</dbReference>
<evidence type="ECO:0000256" key="2">
    <source>
        <dbReference type="ARBA" id="ARBA00004953"/>
    </source>
</evidence>
<comment type="pathway">
    <text evidence="2">Cofactor biosynthesis; adenosylcobalamin biosynthesis.</text>
</comment>
<keyword evidence="11" id="KW-1185">Reference proteome</keyword>
<evidence type="ECO:0000256" key="5">
    <source>
        <dbReference type="ARBA" id="ARBA00022573"/>
    </source>
</evidence>
<comment type="similarity">
    <text evidence="3">Belongs to the CobD/CbiB family.</text>
</comment>
<evidence type="ECO:0000256" key="3">
    <source>
        <dbReference type="ARBA" id="ARBA00006263"/>
    </source>
</evidence>